<gene>
    <name evidence="1" type="ORF">C6P45_001131</name>
</gene>
<keyword evidence="2" id="KW-1185">Reference proteome</keyword>
<evidence type="ECO:0000313" key="1">
    <source>
        <dbReference type="EMBL" id="KAG0662286.1"/>
    </source>
</evidence>
<accession>A0A9P6W4Y5</accession>
<name>A0A9P6W4Y5_MAUEX</name>
<dbReference type="AlphaFoldDB" id="A0A9P6W4Y5"/>
<dbReference type="OrthoDB" id="4068042at2759"/>
<dbReference type="EMBL" id="PUHR01000148">
    <property type="protein sequence ID" value="KAG0662286.1"/>
    <property type="molecule type" value="Genomic_DNA"/>
</dbReference>
<sequence>MSSYRWELYGIDRIVDVGKLQIDEFEEQLNKDDVIELSELKSLDKTGEFVRSDEDIITYNCIKVDSRSWQVVIVNCENEEKNAIMAICFEDDELKDIFLELFKEMIGCVCWPIYFDWDNKLNILDNVVNDTHWYDTIMNFSGKDQSSDENRLNRWNITINKYDCEIMGKSYIPNSYTKSIIPYIESISGIRFKQTINRSIILRTLLTIGNKDIATIRRSIPISLIISQFKNK</sequence>
<comment type="caution">
    <text evidence="1">The sequence shown here is derived from an EMBL/GenBank/DDBJ whole genome shotgun (WGS) entry which is preliminary data.</text>
</comment>
<dbReference type="Proteomes" id="UP000750334">
    <property type="component" value="Unassembled WGS sequence"/>
</dbReference>
<organism evidence="1 2">
    <name type="scientific">Maudiozyma exigua</name>
    <name type="common">Yeast</name>
    <name type="synonym">Kazachstania exigua</name>
    <dbReference type="NCBI Taxonomy" id="34358"/>
    <lineage>
        <taxon>Eukaryota</taxon>
        <taxon>Fungi</taxon>
        <taxon>Dikarya</taxon>
        <taxon>Ascomycota</taxon>
        <taxon>Saccharomycotina</taxon>
        <taxon>Saccharomycetes</taxon>
        <taxon>Saccharomycetales</taxon>
        <taxon>Saccharomycetaceae</taxon>
        <taxon>Maudiozyma</taxon>
    </lineage>
</organism>
<proteinExistence type="predicted"/>
<evidence type="ECO:0000313" key="2">
    <source>
        <dbReference type="Proteomes" id="UP000750334"/>
    </source>
</evidence>
<reference evidence="1 2" key="1">
    <citation type="submission" date="2020-11" db="EMBL/GenBank/DDBJ databases">
        <title>Kefir isolates.</title>
        <authorList>
            <person name="Marcisauskas S."/>
            <person name="Kim Y."/>
            <person name="Blasche S."/>
        </authorList>
    </citation>
    <scope>NUCLEOTIDE SEQUENCE [LARGE SCALE GENOMIC DNA]</scope>
    <source>
        <strain evidence="1 2">OG2</strain>
    </source>
</reference>
<protein>
    <submittedName>
        <fullName evidence="1">Uncharacterized protein</fullName>
    </submittedName>
</protein>